<organism evidence="2 3">
    <name type="scientific">Brassica oleracea var. oleracea</name>
    <dbReference type="NCBI Taxonomy" id="109376"/>
    <lineage>
        <taxon>Eukaryota</taxon>
        <taxon>Viridiplantae</taxon>
        <taxon>Streptophyta</taxon>
        <taxon>Embryophyta</taxon>
        <taxon>Tracheophyta</taxon>
        <taxon>Spermatophyta</taxon>
        <taxon>Magnoliopsida</taxon>
        <taxon>eudicotyledons</taxon>
        <taxon>Gunneridae</taxon>
        <taxon>Pentapetalae</taxon>
        <taxon>rosids</taxon>
        <taxon>malvids</taxon>
        <taxon>Brassicales</taxon>
        <taxon>Brassicaceae</taxon>
        <taxon>Brassiceae</taxon>
        <taxon>Brassica</taxon>
    </lineage>
</organism>
<dbReference type="Proteomes" id="UP000032141">
    <property type="component" value="Chromosome C4"/>
</dbReference>
<accession>A0A0D3C0X2</accession>
<feature type="compositionally biased region" description="Polar residues" evidence="1">
    <location>
        <begin position="21"/>
        <end position="31"/>
    </location>
</feature>
<sequence>MGLRKLSRSGCTQLPELGANYGNSLPNNSSPPILAYKGRKGRRQFKEAILSQSESVNGTNTRRKNLPEDKGPDVPAYASSSKDKAPEPSLHIDAWINVLRKR</sequence>
<feature type="region of interest" description="Disordered" evidence="1">
    <location>
        <begin position="1"/>
        <end position="35"/>
    </location>
</feature>
<evidence type="ECO:0000313" key="2">
    <source>
        <dbReference type="EnsemblPlants" id="Bo4g145660.1"/>
    </source>
</evidence>
<proteinExistence type="predicted"/>
<dbReference type="AlphaFoldDB" id="A0A0D3C0X2"/>
<dbReference type="Gramene" id="Bo4g145660.1">
    <property type="protein sequence ID" value="Bo4g145660.1"/>
    <property type="gene ID" value="Bo4g145660"/>
</dbReference>
<feature type="region of interest" description="Disordered" evidence="1">
    <location>
        <begin position="49"/>
        <end position="89"/>
    </location>
</feature>
<evidence type="ECO:0000313" key="3">
    <source>
        <dbReference type="Proteomes" id="UP000032141"/>
    </source>
</evidence>
<feature type="compositionally biased region" description="Polar residues" evidence="1">
    <location>
        <begin position="50"/>
        <end position="60"/>
    </location>
</feature>
<reference evidence="2" key="2">
    <citation type="submission" date="2015-03" db="UniProtKB">
        <authorList>
            <consortium name="EnsemblPlants"/>
        </authorList>
    </citation>
    <scope>IDENTIFICATION</scope>
</reference>
<keyword evidence="3" id="KW-1185">Reference proteome</keyword>
<reference evidence="2 3" key="1">
    <citation type="journal article" date="2014" name="Genome Biol.">
        <title>Transcriptome and methylome profiling reveals relics of genome dominance in the mesopolyploid Brassica oleracea.</title>
        <authorList>
            <person name="Parkin I.A."/>
            <person name="Koh C."/>
            <person name="Tang H."/>
            <person name="Robinson S.J."/>
            <person name="Kagale S."/>
            <person name="Clarke W.E."/>
            <person name="Town C.D."/>
            <person name="Nixon J."/>
            <person name="Krishnakumar V."/>
            <person name="Bidwell S.L."/>
            <person name="Denoeud F."/>
            <person name="Belcram H."/>
            <person name="Links M.G."/>
            <person name="Just J."/>
            <person name="Clarke C."/>
            <person name="Bender T."/>
            <person name="Huebert T."/>
            <person name="Mason A.S."/>
            <person name="Pires J.C."/>
            <person name="Barker G."/>
            <person name="Moore J."/>
            <person name="Walley P.G."/>
            <person name="Manoli S."/>
            <person name="Batley J."/>
            <person name="Edwards D."/>
            <person name="Nelson M.N."/>
            <person name="Wang X."/>
            <person name="Paterson A.H."/>
            <person name="King G."/>
            <person name="Bancroft I."/>
            <person name="Chalhoub B."/>
            <person name="Sharpe A.G."/>
        </authorList>
    </citation>
    <scope>NUCLEOTIDE SEQUENCE</scope>
    <source>
        <strain evidence="2 3">cv. TO1000</strain>
    </source>
</reference>
<protein>
    <submittedName>
        <fullName evidence="2">Uncharacterized protein</fullName>
    </submittedName>
</protein>
<dbReference type="HOGENOM" id="CLU_2281360_0_0_1"/>
<name>A0A0D3C0X2_BRAOL</name>
<dbReference type="EnsemblPlants" id="Bo4g145660.1">
    <property type="protein sequence ID" value="Bo4g145660.1"/>
    <property type="gene ID" value="Bo4g145660"/>
</dbReference>
<evidence type="ECO:0000256" key="1">
    <source>
        <dbReference type="SAM" id="MobiDB-lite"/>
    </source>
</evidence>